<dbReference type="SMART" id="SM00331">
    <property type="entry name" value="PP2C_SIG"/>
    <property type="match status" value="1"/>
</dbReference>
<protein>
    <submittedName>
        <fullName evidence="5">Serine phosphatase RsbU (Regulator of sigma subunit)</fullName>
    </submittedName>
</protein>
<dbReference type="Gene3D" id="3.60.40.10">
    <property type="entry name" value="PPM-type phosphatase domain"/>
    <property type="match status" value="1"/>
</dbReference>
<dbReference type="InterPro" id="IPR029016">
    <property type="entry name" value="GAF-like_dom_sf"/>
</dbReference>
<feature type="domain" description="PPM-type phosphatase" evidence="4">
    <location>
        <begin position="530"/>
        <end position="743"/>
    </location>
</feature>
<evidence type="ECO:0000313" key="6">
    <source>
        <dbReference type="Proteomes" id="UP000239485"/>
    </source>
</evidence>
<dbReference type="InterPro" id="IPR036457">
    <property type="entry name" value="PPM-type-like_dom_sf"/>
</dbReference>
<dbReference type="InterPro" id="IPR052016">
    <property type="entry name" value="Bact_Sigma-Reg"/>
</dbReference>
<accession>A0A2S6IDR2</accession>
<keyword evidence="6" id="KW-1185">Reference proteome</keyword>
<dbReference type="InterPro" id="IPR001932">
    <property type="entry name" value="PPM-type_phosphatase-like_dom"/>
</dbReference>
<dbReference type="PANTHER" id="PTHR43156:SF2">
    <property type="entry name" value="STAGE II SPORULATION PROTEIN E"/>
    <property type="match status" value="1"/>
</dbReference>
<dbReference type="Gene3D" id="3.30.450.20">
    <property type="entry name" value="PAS domain"/>
    <property type="match status" value="1"/>
</dbReference>
<gene>
    <name evidence="5" type="ORF">CLV92_115104</name>
</gene>
<dbReference type="GO" id="GO:0016791">
    <property type="term" value="F:phosphatase activity"/>
    <property type="evidence" value="ECO:0007669"/>
    <property type="project" value="TreeGrafter"/>
</dbReference>
<evidence type="ECO:0000259" key="4">
    <source>
        <dbReference type="SMART" id="SM00331"/>
    </source>
</evidence>
<proteinExistence type="predicted"/>
<dbReference type="OrthoDB" id="118142at2"/>
<sequence length="749" mass="77648">MDTGVEPGVDRGLPRGAVSEVPPAPITPPRSALDAAADALRDLGDALAGATTVEQVAAAVLPVGRRVLRCTSCGISLHDAAGHLLRPYVPAGLDGPAYSYGREIPLDDPAPSAAAARQRRPLLVRSPAELAASHDSLLNEEVLARGERSWAMLPMVAHGRLVGVLRFGFAWEGSLSPAGTTFARTLAGQCALALERVRSLEAAREAARDVALSELRYRALADATSLDVFPASPEGGVLGDLPGWRRLTGREGPVEGFAWLADVRPEDAAAVRAAWERVLRDGGVLRRRFRVPVPAGERTLSMVVTPVRTTAELGDLAVTGVGEVVEWAGVVSDVTGEVEAATRAVALQHLGERLVGAQTPEEVVAAVLRTSRHDLGASSAAVSLAEPGGGLRTTLLSPGEGPRRAPAAEPDTGGLLRYLRDHGGAFLHGRADFDDAPAVVRAALPAGRAGGGAAGERSWALLPLGTRSACPGVLALGFPGDRTATAADRGFLRAFARQAATALERAHLLTAERSTTRILQEALQPGPLPAVPWLAAARRTATSAGVDVGGDWAEVIRLDDGRAVLVLGDVMGRGARAATVMGQVRTQVRTLALMDPEPGTVLRRLDRLAEAADSDDLVTLFYGLLEPSGRLRAASAGHLPPLLLDAAGCRYLDVPPGTPLGVGGDDRSGVLEADLAAGAGLAVFSDGLVETRDRTLDDGLAAALAAAAEVAGAAPDMVCDRLVERLTTAHVVDDDVTVLCVRRGVEDGG</sequence>
<keyword evidence="1" id="KW-0378">Hydrolase</keyword>
<dbReference type="Pfam" id="PF07228">
    <property type="entry name" value="SpoIIE"/>
    <property type="match status" value="1"/>
</dbReference>
<evidence type="ECO:0000313" key="5">
    <source>
        <dbReference type="EMBL" id="PPK92358.1"/>
    </source>
</evidence>
<feature type="region of interest" description="Disordered" evidence="2">
    <location>
        <begin position="1"/>
        <end position="30"/>
    </location>
</feature>
<organism evidence="5 6">
    <name type="scientific">Kineococcus xinjiangensis</name>
    <dbReference type="NCBI Taxonomy" id="512762"/>
    <lineage>
        <taxon>Bacteria</taxon>
        <taxon>Bacillati</taxon>
        <taxon>Actinomycetota</taxon>
        <taxon>Actinomycetes</taxon>
        <taxon>Kineosporiales</taxon>
        <taxon>Kineosporiaceae</taxon>
        <taxon>Kineococcus</taxon>
    </lineage>
</organism>
<dbReference type="AlphaFoldDB" id="A0A2S6IDR2"/>
<feature type="domain" description="GAF" evidence="3">
    <location>
        <begin position="52"/>
        <end position="204"/>
    </location>
</feature>
<dbReference type="PANTHER" id="PTHR43156">
    <property type="entry name" value="STAGE II SPORULATION PROTEIN E-RELATED"/>
    <property type="match status" value="1"/>
</dbReference>
<dbReference type="Proteomes" id="UP000239485">
    <property type="component" value="Unassembled WGS sequence"/>
</dbReference>
<reference evidence="5 6" key="1">
    <citation type="submission" date="2018-02" db="EMBL/GenBank/DDBJ databases">
        <title>Genomic Encyclopedia of Archaeal and Bacterial Type Strains, Phase II (KMG-II): from individual species to whole genera.</title>
        <authorList>
            <person name="Goeker M."/>
        </authorList>
    </citation>
    <scope>NUCLEOTIDE SEQUENCE [LARGE SCALE GENOMIC DNA]</scope>
    <source>
        <strain evidence="5 6">DSM 22857</strain>
    </source>
</reference>
<name>A0A2S6IDR2_9ACTN</name>
<dbReference type="Gene3D" id="3.30.450.40">
    <property type="match status" value="2"/>
</dbReference>
<dbReference type="SMART" id="SM00065">
    <property type="entry name" value="GAF"/>
    <property type="match status" value="2"/>
</dbReference>
<comment type="caution">
    <text evidence="5">The sequence shown here is derived from an EMBL/GenBank/DDBJ whole genome shotgun (WGS) entry which is preliminary data.</text>
</comment>
<dbReference type="Pfam" id="PF13185">
    <property type="entry name" value="GAF_2"/>
    <property type="match status" value="1"/>
</dbReference>
<evidence type="ECO:0000256" key="2">
    <source>
        <dbReference type="SAM" id="MobiDB-lite"/>
    </source>
</evidence>
<evidence type="ECO:0000256" key="1">
    <source>
        <dbReference type="ARBA" id="ARBA00022801"/>
    </source>
</evidence>
<dbReference type="EMBL" id="PTJD01000015">
    <property type="protein sequence ID" value="PPK92358.1"/>
    <property type="molecule type" value="Genomic_DNA"/>
</dbReference>
<dbReference type="RefSeq" id="WP_158257318.1">
    <property type="nucleotide sequence ID" value="NZ_PTJD01000015.1"/>
</dbReference>
<feature type="domain" description="GAF" evidence="3">
    <location>
        <begin position="359"/>
        <end position="513"/>
    </location>
</feature>
<dbReference type="SUPFAM" id="SSF55781">
    <property type="entry name" value="GAF domain-like"/>
    <property type="match status" value="2"/>
</dbReference>
<dbReference type="SUPFAM" id="SSF55785">
    <property type="entry name" value="PYP-like sensor domain (PAS domain)"/>
    <property type="match status" value="1"/>
</dbReference>
<dbReference type="InterPro" id="IPR003018">
    <property type="entry name" value="GAF"/>
</dbReference>
<evidence type="ECO:0000259" key="3">
    <source>
        <dbReference type="SMART" id="SM00065"/>
    </source>
</evidence>
<dbReference type="Pfam" id="PF01590">
    <property type="entry name" value="GAF"/>
    <property type="match status" value="1"/>
</dbReference>
<dbReference type="InterPro" id="IPR035965">
    <property type="entry name" value="PAS-like_dom_sf"/>
</dbReference>